<sequence>MASSALSCQFFGSPPLNTDIAGIGVRISTYVQAFLSIVTITVSPSLTDIYNQAFPYVIMNISVTVAALVLGFSSNPQITLQECVRPPILLPFL</sequence>
<dbReference type="AlphaFoldDB" id="A0A9P5YKE1"/>
<name>A0A9P5YKE1_9AGAR</name>
<feature type="transmembrane region" description="Helical" evidence="1">
    <location>
        <begin position="20"/>
        <end position="42"/>
    </location>
</feature>
<feature type="non-terminal residue" evidence="2">
    <location>
        <position position="93"/>
    </location>
</feature>
<proteinExistence type="predicted"/>
<keyword evidence="1" id="KW-0812">Transmembrane</keyword>
<accession>A0A9P5YKE1</accession>
<gene>
    <name evidence="2" type="ORF">BDN70DRAFT_889105</name>
</gene>
<organism evidence="2 3">
    <name type="scientific">Pholiota conissans</name>
    <dbReference type="NCBI Taxonomy" id="109636"/>
    <lineage>
        <taxon>Eukaryota</taxon>
        <taxon>Fungi</taxon>
        <taxon>Dikarya</taxon>
        <taxon>Basidiomycota</taxon>
        <taxon>Agaricomycotina</taxon>
        <taxon>Agaricomycetes</taxon>
        <taxon>Agaricomycetidae</taxon>
        <taxon>Agaricales</taxon>
        <taxon>Agaricineae</taxon>
        <taxon>Strophariaceae</taxon>
        <taxon>Pholiota</taxon>
    </lineage>
</organism>
<dbReference type="EMBL" id="MU156035">
    <property type="protein sequence ID" value="KAF9470381.1"/>
    <property type="molecule type" value="Genomic_DNA"/>
</dbReference>
<evidence type="ECO:0000256" key="1">
    <source>
        <dbReference type="SAM" id="Phobius"/>
    </source>
</evidence>
<feature type="transmembrane region" description="Helical" evidence="1">
    <location>
        <begin position="54"/>
        <end position="73"/>
    </location>
</feature>
<keyword evidence="1" id="KW-0472">Membrane</keyword>
<keyword evidence="3" id="KW-1185">Reference proteome</keyword>
<evidence type="ECO:0000313" key="2">
    <source>
        <dbReference type="EMBL" id="KAF9470381.1"/>
    </source>
</evidence>
<reference evidence="2" key="1">
    <citation type="submission" date="2020-11" db="EMBL/GenBank/DDBJ databases">
        <authorList>
            <consortium name="DOE Joint Genome Institute"/>
            <person name="Ahrendt S."/>
            <person name="Riley R."/>
            <person name="Andreopoulos W."/>
            <person name="Labutti K."/>
            <person name="Pangilinan J."/>
            <person name="Ruiz-Duenas F.J."/>
            <person name="Barrasa J.M."/>
            <person name="Sanchez-Garcia M."/>
            <person name="Camarero S."/>
            <person name="Miyauchi S."/>
            <person name="Serrano A."/>
            <person name="Linde D."/>
            <person name="Babiker R."/>
            <person name="Drula E."/>
            <person name="Ayuso-Fernandez I."/>
            <person name="Pacheco R."/>
            <person name="Padilla G."/>
            <person name="Ferreira P."/>
            <person name="Barriuso J."/>
            <person name="Kellner H."/>
            <person name="Castanera R."/>
            <person name="Alfaro M."/>
            <person name="Ramirez L."/>
            <person name="Pisabarro A.G."/>
            <person name="Kuo A."/>
            <person name="Tritt A."/>
            <person name="Lipzen A."/>
            <person name="He G."/>
            <person name="Yan M."/>
            <person name="Ng V."/>
            <person name="Cullen D."/>
            <person name="Martin F."/>
            <person name="Rosso M.-N."/>
            <person name="Henrissat B."/>
            <person name="Hibbett D."/>
            <person name="Martinez A.T."/>
            <person name="Grigoriev I.V."/>
        </authorList>
    </citation>
    <scope>NUCLEOTIDE SEQUENCE</scope>
    <source>
        <strain evidence="2">CIRM-BRFM 674</strain>
    </source>
</reference>
<evidence type="ECO:0000313" key="3">
    <source>
        <dbReference type="Proteomes" id="UP000807469"/>
    </source>
</evidence>
<protein>
    <submittedName>
        <fullName evidence="2">Uncharacterized protein</fullName>
    </submittedName>
</protein>
<keyword evidence="1" id="KW-1133">Transmembrane helix</keyword>
<comment type="caution">
    <text evidence="2">The sequence shown here is derived from an EMBL/GenBank/DDBJ whole genome shotgun (WGS) entry which is preliminary data.</text>
</comment>
<dbReference type="Proteomes" id="UP000807469">
    <property type="component" value="Unassembled WGS sequence"/>
</dbReference>
<dbReference type="OrthoDB" id="5427664at2759"/>